<gene>
    <name evidence="2" type="ORF">LPC04_19430</name>
</gene>
<dbReference type="Proteomes" id="UP001139353">
    <property type="component" value="Unassembled WGS sequence"/>
</dbReference>
<evidence type="ECO:0000256" key="1">
    <source>
        <dbReference type="SAM" id="MobiDB-lite"/>
    </source>
</evidence>
<reference evidence="2" key="1">
    <citation type="submission" date="2021-11" db="EMBL/GenBank/DDBJ databases">
        <title>BS-T2-15 a new species belonging to the Comamonadaceae family isolated from the soil of a French oak forest.</title>
        <authorList>
            <person name="Mieszkin S."/>
            <person name="Alain K."/>
        </authorList>
    </citation>
    <scope>NUCLEOTIDE SEQUENCE</scope>
    <source>
        <strain evidence="2">BS-T2-15</strain>
    </source>
</reference>
<evidence type="ECO:0000313" key="2">
    <source>
        <dbReference type="EMBL" id="MCK9687881.1"/>
    </source>
</evidence>
<dbReference type="EMBL" id="JAJLJH010000006">
    <property type="protein sequence ID" value="MCK9687881.1"/>
    <property type="molecule type" value="Genomic_DNA"/>
</dbReference>
<keyword evidence="3" id="KW-1185">Reference proteome</keyword>
<feature type="region of interest" description="Disordered" evidence="1">
    <location>
        <begin position="1"/>
        <end position="74"/>
    </location>
</feature>
<protein>
    <submittedName>
        <fullName evidence="2">Uncharacterized protein</fullName>
    </submittedName>
</protein>
<dbReference type="RefSeq" id="WP_275683925.1">
    <property type="nucleotide sequence ID" value="NZ_JAJLJH010000006.1"/>
</dbReference>
<name>A0A9X1YL03_9BURK</name>
<feature type="compositionally biased region" description="Basic and acidic residues" evidence="1">
    <location>
        <begin position="29"/>
        <end position="56"/>
    </location>
</feature>
<dbReference type="AlphaFoldDB" id="A0A9X1YL03"/>
<sequence>MNTKQQGQGGDKSPSTGKDAGQQSQSGRQDQHGGREAEQRKDFDKLMSESDQKLRDSTMQQGGGDAKGSGKQSR</sequence>
<evidence type="ECO:0000313" key="3">
    <source>
        <dbReference type="Proteomes" id="UP001139353"/>
    </source>
</evidence>
<accession>A0A9X1YL03</accession>
<comment type="caution">
    <text evidence="2">The sequence shown here is derived from an EMBL/GenBank/DDBJ whole genome shotgun (WGS) entry which is preliminary data.</text>
</comment>
<proteinExistence type="predicted"/>
<feature type="compositionally biased region" description="Polar residues" evidence="1">
    <location>
        <begin position="13"/>
        <end position="28"/>
    </location>
</feature>
<organism evidence="2 3">
    <name type="scientific">Scleromatobacter humisilvae</name>
    <dbReference type="NCBI Taxonomy" id="2897159"/>
    <lineage>
        <taxon>Bacteria</taxon>
        <taxon>Pseudomonadati</taxon>
        <taxon>Pseudomonadota</taxon>
        <taxon>Betaproteobacteria</taxon>
        <taxon>Burkholderiales</taxon>
        <taxon>Sphaerotilaceae</taxon>
        <taxon>Scleromatobacter</taxon>
    </lineage>
</organism>